<dbReference type="Gene3D" id="4.10.520.10">
    <property type="entry name" value="IHF-like DNA-binding proteins"/>
    <property type="match status" value="1"/>
</dbReference>
<comment type="caution">
    <text evidence="4">The sequence shown here is derived from an EMBL/GenBank/DDBJ whole genome shotgun (WGS) entry which is preliminary data.</text>
</comment>
<protein>
    <submittedName>
        <fullName evidence="4">DUF4469 domain-containing protein</fullName>
    </submittedName>
</protein>
<gene>
    <name evidence="4" type="ORF">EO244_07395</name>
</gene>
<name>A0A4Q1JMB1_9BACT</name>
<dbReference type="GO" id="GO:0003677">
    <property type="term" value="F:DNA binding"/>
    <property type="evidence" value="ECO:0007669"/>
    <property type="project" value="UniProtKB-KW"/>
</dbReference>
<dbReference type="InterPro" id="IPR010992">
    <property type="entry name" value="IHF-like_DNA-bd_dom_sf"/>
</dbReference>
<dbReference type="RefSeq" id="WP_129254017.1">
    <property type="nucleotide sequence ID" value="NZ_SAXA01000005.1"/>
</dbReference>
<dbReference type="Proteomes" id="UP000289703">
    <property type="component" value="Unassembled WGS sequence"/>
</dbReference>
<accession>A0A4Q1JMB1</accession>
<feature type="domain" description="DUF4469" evidence="2">
    <location>
        <begin position="136"/>
        <end position="209"/>
    </location>
</feature>
<dbReference type="AlphaFoldDB" id="A0A4Q1JMB1"/>
<evidence type="ECO:0000313" key="5">
    <source>
        <dbReference type="Proteomes" id="UP000289703"/>
    </source>
</evidence>
<evidence type="ECO:0000259" key="3">
    <source>
        <dbReference type="Pfam" id="PF14848"/>
    </source>
</evidence>
<dbReference type="Pfam" id="PF14734">
    <property type="entry name" value="DUF4469"/>
    <property type="match status" value="1"/>
</dbReference>
<sequence>MEYFLYKNHLSKSQENFIGRTAAIGVINKAELIEEVAKEGTGITIYEVESIFKRLETVLADLLKKGYRINTPIINITPSIKGLFTDYEDSFDKSRHSLHFKTSSGVLLKQAAEETRLYKRDPLNYHIDVIKFTNLSEKGESLSPNAIGELRGNNLKLNPDDLEQGIFLLAEDGKEYRISIYAHNTKNKQTFQVPSNIAPGKYILELRSLPLNSSLLKKGRLSTSLLFP</sequence>
<evidence type="ECO:0000313" key="4">
    <source>
        <dbReference type="EMBL" id="RXQ95678.1"/>
    </source>
</evidence>
<dbReference type="Pfam" id="PF14848">
    <property type="entry name" value="HU-DNA_bdg"/>
    <property type="match status" value="1"/>
</dbReference>
<dbReference type="InterPro" id="IPR049893">
    <property type="entry name" value="Bvu_2165-like_IHF-HU-DNA_bdg"/>
</dbReference>
<organism evidence="4 5">
    <name type="scientific">Ancylomarina salipaludis</name>
    <dbReference type="NCBI Taxonomy" id="2501299"/>
    <lineage>
        <taxon>Bacteria</taxon>
        <taxon>Pseudomonadati</taxon>
        <taxon>Bacteroidota</taxon>
        <taxon>Bacteroidia</taxon>
        <taxon>Marinilabiliales</taxon>
        <taxon>Marinifilaceae</taxon>
        <taxon>Ancylomarina</taxon>
    </lineage>
</organism>
<dbReference type="EMBL" id="SAXA01000005">
    <property type="protein sequence ID" value="RXQ95678.1"/>
    <property type="molecule type" value="Genomic_DNA"/>
</dbReference>
<keyword evidence="1" id="KW-0238">DNA-binding</keyword>
<evidence type="ECO:0000256" key="1">
    <source>
        <dbReference type="ARBA" id="ARBA00023125"/>
    </source>
</evidence>
<dbReference type="InterPro" id="IPR027824">
    <property type="entry name" value="DUF4469"/>
</dbReference>
<reference evidence="4 5" key="1">
    <citation type="submission" date="2019-01" db="EMBL/GenBank/DDBJ databases">
        <title>Ancylomarina salipaludis sp. nov., isolated from a salt marsh.</title>
        <authorList>
            <person name="Yoon J.-H."/>
        </authorList>
    </citation>
    <scope>NUCLEOTIDE SEQUENCE [LARGE SCALE GENOMIC DNA]</scope>
    <source>
        <strain evidence="4 5">SHSM-M15</strain>
    </source>
</reference>
<dbReference type="OrthoDB" id="1115271at2"/>
<keyword evidence="5" id="KW-1185">Reference proteome</keyword>
<proteinExistence type="predicted"/>
<feature type="domain" description="Bvu-2165-like IHF-HU-like DNA-binding" evidence="3">
    <location>
        <begin position="3"/>
        <end position="118"/>
    </location>
</feature>
<evidence type="ECO:0000259" key="2">
    <source>
        <dbReference type="Pfam" id="PF14734"/>
    </source>
</evidence>